<evidence type="ECO:0000259" key="9">
    <source>
        <dbReference type="Pfam" id="PF01979"/>
    </source>
</evidence>
<comment type="caution">
    <text evidence="11">The sequence shown here is derived from an EMBL/GenBank/DDBJ whole genome shotgun (WGS) entry which is preliminary data.</text>
</comment>
<dbReference type="CDD" id="cd01295">
    <property type="entry name" value="AdeC"/>
    <property type="match status" value="1"/>
</dbReference>
<comment type="similarity">
    <text evidence="2 8">Belongs to the metallo-dependent hydrolases superfamily. Adenine deaminase family.</text>
</comment>
<evidence type="ECO:0000256" key="2">
    <source>
        <dbReference type="ARBA" id="ARBA00006773"/>
    </source>
</evidence>
<evidence type="ECO:0000256" key="3">
    <source>
        <dbReference type="ARBA" id="ARBA00012782"/>
    </source>
</evidence>
<dbReference type="NCBIfam" id="TIGR01178">
    <property type="entry name" value="ade"/>
    <property type="match status" value="1"/>
</dbReference>
<evidence type="ECO:0000256" key="7">
    <source>
        <dbReference type="ARBA" id="ARBA00069718"/>
    </source>
</evidence>
<dbReference type="GO" id="GO:0000034">
    <property type="term" value="F:adenine deaminase activity"/>
    <property type="evidence" value="ECO:0007669"/>
    <property type="project" value="UniProtKB-UniRule"/>
</dbReference>
<dbReference type="InterPro" id="IPR032466">
    <property type="entry name" value="Metal_Hydrolase"/>
</dbReference>
<dbReference type="Pfam" id="PF01979">
    <property type="entry name" value="Amidohydro_1"/>
    <property type="match status" value="1"/>
</dbReference>
<dbReference type="Proteomes" id="UP000579281">
    <property type="component" value="Unassembled WGS sequence"/>
</dbReference>
<dbReference type="InterPro" id="IPR011059">
    <property type="entry name" value="Metal-dep_hydrolase_composite"/>
</dbReference>
<keyword evidence="5 8" id="KW-0464">Manganese</keyword>
<dbReference type="PANTHER" id="PTHR11113">
    <property type="entry name" value="N-ACETYLGLUCOSAMINE-6-PHOSPHATE DEACETYLASE"/>
    <property type="match status" value="1"/>
</dbReference>
<dbReference type="Gene3D" id="2.30.40.10">
    <property type="entry name" value="Urease, subunit C, domain 1"/>
    <property type="match status" value="1"/>
</dbReference>
<gene>
    <name evidence="8" type="primary">ade</name>
    <name evidence="11" type="ORF">HNQ80_001224</name>
</gene>
<name>A0A841KYC8_9FIRM</name>
<evidence type="ECO:0000313" key="11">
    <source>
        <dbReference type="EMBL" id="MBB6215135.1"/>
    </source>
</evidence>
<dbReference type="FunFam" id="3.20.20.140:FF:000016">
    <property type="entry name" value="Adenine deaminase"/>
    <property type="match status" value="1"/>
</dbReference>
<dbReference type="InterPro" id="IPR006679">
    <property type="entry name" value="Adenine_deam"/>
</dbReference>
<comment type="cofactor">
    <cofactor evidence="1 8">
        <name>Mn(2+)</name>
        <dbReference type="ChEBI" id="CHEBI:29035"/>
    </cofactor>
</comment>
<dbReference type="InterPro" id="IPR006680">
    <property type="entry name" value="Amidohydro-rel"/>
</dbReference>
<dbReference type="PANTHER" id="PTHR11113:SF2">
    <property type="entry name" value="ADENINE DEAMINASE"/>
    <property type="match status" value="1"/>
</dbReference>
<evidence type="ECO:0000256" key="8">
    <source>
        <dbReference type="HAMAP-Rule" id="MF_01518"/>
    </source>
</evidence>
<evidence type="ECO:0000256" key="5">
    <source>
        <dbReference type="ARBA" id="ARBA00023211"/>
    </source>
</evidence>
<organism evidence="11 12">
    <name type="scientific">Anaerosolibacter carboniphilus</name>
    <dbReference type="NCBI Taxonomy" id="1417629"/>
    <lineage>
        <taxon>Bacteria</taxon>
        <taxon>Bacillati</taxon>
        <taxon>Bacillota</taxon>
        <taxon>Clostridia</taxon>
        <taxon>Peptostreptococcales</taxon>
        <taxon>Thermotaleaceae</taxon>
        <taxon>Anaerosolibacter</taxon>
    </lineage>
</organism>
<reference evidence="11 12" key="1">
    <citation type="submission" date="2020-08" db="EMBL/GenBank/DDBJ databases">
        <title>Genomic Encyclopedia of Type Strains, Phase IV (KMG-IV): sequencing the most valuable type-strain genomes for metagenomic binning, comparative biology and taxonomic classification.</title>
        <authorList>
            <person name="Goeker M."/>
        </authorList>
    </citation>
    <scope>NUCLEOTIDE SEQUENCE [LARGE SCALE GENOMIC DNA]</scope>
    <source>
        <strain evidence="11 12">DSM 103526</strain>
    </source>
</reference>
<dbReference type="HAMAP" id="MF_01518">
    <property type="entry name" value="Adenine_deamin"/>
    <property type="match status" value="1"/>
</dbReference>
<evidence type="ECO:0000256" key="4">
    <source>
        <dbReference type="ARBA" id="ARBA00022801"/>
    </source>
</evidence>
<evidence type="ECO:0000256" key="6">
    <source>
        <dbReference type="ARBA" id="ARBA00047720"/>
    </source>
</evidence>
<keyword evidence="12" id="KW-1185">Reference proteome</keyword>
<evidence type="ECO:0000259" key="10">
    <source>
        <dbReference type="Pfam" id="PF13382"/>
    </source>
</evidence>
<keyword evidence="4 8" id="KW-0378">Hydrolase</keyword>
<feature type="domain" description="Amidohydrolase-related" evidence="9">
    <location>
        <begin position="65"/>
        <end position="346"/>
    </location>
</feature>
<proteinExistence type="inferred from homology"/>
<feature type="domain" description="Adenine deaminase C-terminal" evidence="10">
    <location>
        <begin position="397"/>
        <end position="564"/>
    </location>
</feature>
<evidence type="ECO:0000313" key="12">
    <source>
        <dbReference type="Proteomes" id="UP000579281"/>
    </source>
</evidence>
<dbReference type="Pfam" id="PF13382">
    <property type="entry name" value="Adenine_deam_C"/>
    <property type="match status" value="1"/>
</dbReference>
<sequence>MIHDLKDRIDMAAGRKKAPLVLKNCQIINVFTEEVFQGDIAISGETIVGIGSYEGEEEIDLMGRYVAPGLIDGHVHIESSMVTPGQFARAIVPRGTTTIIADPHEIANVCGLEGIRYILEESQELPLNVFIMLPSCVPATSFENSGAVLDAEKLKELMGHPRVLGLGELMDYPAVINGEQMVLDKIQIAGNKLIDGHGPAIADQALNAYVMAGTKTEHECSTLEEMKDRLRLGMYIQIREGSAARNLEELIRGVTKENLRRCLFCTDDRHPEDILVHGHIDNNIRTAIKNGFHPISAIRLATLNAAECYGLKGMGAIAPGYKADLIVVEDLQQFNVVEVYKEGKLVARNGKALFQVEAHQNPAVLNTVNISKVNREKLEIHMASDIANVIKILPHSLLTEKVVRKIETEDGKFKFHNRLDILKMAVIERHRGTGNIGLALVEDFKLKNGAIASTVAHDSHNLVVIGDNDDDIMAAIEEIERCGGGITICSEGKVLKTLSLPIAGLISDQTIETVDIQLKEMMEVARSLGVNKNVDPFMTLSFLALPVIPSIKLTDMGLFDVETFNFMNLSVQE</sequence>
<dbReference type="InterPro" id="IPR026912">
    <property type="entry name" value="Adenine_deam_C"/>
</dbReference>
<dbReference type="Gene3D" id="3.20.20.140">
    <property type="entry name" value="Metal-dependent hydrolases"/>
    <property type="match status" value="1"/>
</dbReference>
<accession>A0A841KYC8</accession>
<dbReference type="RefSeq" id="WP_207726877.1">
    <property type="nucleotide sequence ID" value="NZ_JACHEN010000005.1"/>
</dbReference>
<dbReference type="EMBL" id="JACHEN010000005">
    <property type="protein sequence ID" value="MBB6215135.1"/>
    <property type="molecule type" value="Genomic_DNA"/>
</dbReference>
<dbReference type="SUPFAM" id="SSF51556">
    <property type="entry name" value="Metallo-dependent hydrolases"/>
    <property type="match status" value="1"/>
</dbReference>
<dbReference type="SUPFAM" id="SSF51338">
    <property type="entry name" value="Composite domain of metallo-dependent hydrolases"/>
    <property type="match status" value="1"/>
</dbReference>
<comment type="catalytic activity">
    <reaction evidence="6 8">
        <text>adenine + H2O + H(+) = hypoxanthine + NH4(+)</text>
        <dbReference type="Rhea" id="RHEA:23688"/>
        <dbReference type="ChEBI" id="CHEBI:15377"/>
        <dbReference type="ChEBI" id="CHEBI:15378"/>
        <dbReference type="ChEBI" id="CHEBI:16708"/>
        <dbReference type="ChEBI" id="CHEBI:17368"/>
        <dbReference type="ChEBI" id="CHEBI:28938"/>
        <dbReference type="EC" id="3.5.4.2"/>
    </reaction>
</comment>
<dbReference type="GO" id="GO:0006146">
    <property type="term" value="P:adenine catabolic process"/>
    <property type="evidence" value="ECO:0007669"/>
    <property type="project" value="InterPro"/>
</dbReference>
<dbReference type="AlphaFoldDB" id="A0A841KYC8"/>
<dbReference type="EC" id="3.5.4.2" evidence="3 8"/>
<protein>
    <recommendedName>
        <fullName evidence="7 8">Adenine deaminase</fullName>
        <shortName evidence="8">Adenase</shortName>
        <shortName evidence="8">Adenine aminase</shortName>
        <ecNumber evidence="3 8">3.5.4.2</ecNumber>
    </recommendedName>
</protein>
<evidence type="ECO:0000256" key="1">
    <source>
        <dbReference type="ARBA" id="ARBA00001936"/>
    </source>
</evidence>